<dbReference type="Proteomes" id="UP001153069">
    <property type="component" value="Unassembled WGS sequence"/>
</dbReference>
<feature type="signal peptide" evidence="1">
    <location>
        <begin position="1"/>
        <end position="20"/>
    </location>
</feature>
<comment type="caution">
    <text evidence="2">The sequence shown here is derived from an EMBL/GenBank/DDBJ whole genome shotgun (WGS) entry which is preliminary data.</text>
</comment>
<accession>A0A9N8H638</accession>
<feature type="chain" id="PRO_5040234066" evidence="1">
    <location>
        <begin position="21"/>
        <end position="341"/>
    </location>
</feature>
<protein>
    <submittedName>
        <fullName evidence="2">Uncharacterized protein</fullName>
    </submittedName>
</protein>
<evidence type="ECO:0000256" key="1">
    <source>
        <dbReference type="SAM" id="SignalP"/>
    </source>
</evidence>
<dbReference type="AlphaFoldDB" id="A0A9N8H638"/>
<organism evidence="2 3">
    <name type="scientific">Seminavis robusta</name>
    <dbReference type="NCBI Taxonomy" id="568900"/>
    <lineage>
        <taxon>Eukaryota</taxon>
        <taxon>Sar</taxon>
        <taxon>Stramenopiles</taxon>
        <taxon>Ochrophyta</taxon>
        <taxon>Bacillariophyta</taxon>
        <taxon>Bacillariophyceae</taxon>
        <taxon>Bacillariophycidae</taxon>
        <taxon>Naviculales</taxon>
        <taxon>Naviculaceae</taxon>
        <taxon>Seminavis</taxon>
    </lineage>
</organism>
<evidence type="ECO:0000313" key="2">
    <source>
        <dbReference type="EMBL" id="CAB9501192.1"/>
    </source>
</evidence>
<keyword evidence="3" id="KW-1185">Reference proteome</keyword>
<keyword evidence="1" id="KW-0732">Signal</keyword>
<evidence type="ECO:0000313" key="3">
    <source>
        <dbReference type="Proteomes" id="UP001153069"/>
    </source>
</evidence>
<name>A0A9N8H638_9STRA</name>
<proteinExistence type="predicted"/>
<dbReference type="EMBL" id="CAICTM010000101">
    <property type="protein sequence ID" value="CAB9501192.1"/>
    <property type="molecule type" value="Genomic_DNA"/>
</dbReference>
<reference evidence="2" key="1">
    <citation type="submission" date="2020-06" db="EMBL/GenBank/DDBJ databases">
        <authorList>
            <consortium name="Plant Systems Biology data submission"/>
        </authorList>
    </citation>
    <scope>NUCLEOTIDE SEQUENCE</scope>
    <source>
        <strain evidence="2">D6</strain>
    </source>
</reference>
<gene>
    <name evidence="2" type="ORF">SEMRO_102_G051970.1</name>
</gene>
<sequence>MKPSSASLYLLLLAPQLIHGQDSQPECRNWTKPIYDYNRALQPAEDAYLSAMIAKIEDGCFDANGVAIPCSIESASNIPEAATYETECYNGGGRIWTYTYSPLCGDVSSTSETSVKPVLVCASASCASVGASNLVPQSELKELKNNSCASGVTDLEMKDPPELVNEGNGISQPECYNWTQAQLFDTNPNMKPAEDAYLEMVALKMQAECIDTASNTAKACDIDLSEDHETAKSYKEECEKGGGVVISYTLNPKCDPGGQPEMKVAPMLVCSSASCYTEGQANLYPRQEETYKYMDEAGINCGSGIPTSETEVVSTPSSGTNLPVVGSLLGATLLAIIARFV</sequence>